<dbReference type="SUPFAM" id="SSF52540">
    <property type="entry name" value="P-loop containing nucleoside triphosphate hydrolases"/>
    <property type="match status" value="1"/>
</dbReference>
<reference evidence="5 6" key="1">
    <citation type="submission" date="2020-08" db="EMBL/GenBank/DDBJ databases">
        <title>Sequencing the genomes of 1000 actinobacteria strains.</title>
        <authorList>
            <person name="Klenk H.-P."/>
        </authorList>
    </citation>
    <scope>NUCLEOTIDE SEQUENCE [LARGE SCALE GENOMIC DNA]</scope>
    <source>
        <strain evidence="5 6">DSM 44936</strain>
    </source>
</reference>
<dbReference type="Proteomes" id="UP000555564">
    <property type="component" value="Unassembled WGS sequence"/>
</dbReference>
<evidence type="ECO:0000256" key="2">
    <source>
        <dbReference type="ARBA" id="ARBA00022741"/>
    </source>
</evidence>
<dbReference type="InterPro" id="IPR027417">
    <property type="entry name" value="P-loop_NTPase"/>
</dbReference>
<dbReference type="Gene3D" id="3.40.50.300">
    <property type="entry name" value="P-loop containing nucleotide triphosphate hydrolases"/>
    <property type="match status" value="1"/>
</dbReference>
<dbReference type="GO" id="GO:0016887">
    <property type="term" value="F:ATP hydrolysis activity"/>
    <property type="evidence" value="ECO:0007669"/>
    <property type="project" value="InterPro"/>
</dbReference>
<keyword evidence="1" id="KW-0813">Transport</keyword>
<dbReference type="PANTHER" id="PTHR42788">
    <property type="entry name" value="TAURINE IMPORT ATP-BINDING PROTEIN-RELATED"/>
    <property type="match status" value="1"/>
</dbReference>
<dbReference type="RefSeq" id="WP_184980950.1">
    <property type="nucleotide sequence ID" value="NZ_BAAALO010000109.1"/>
</dbReference>
<keyword evidence="2" id="KW-0547">Nucleotide-binding</keyword>
<accession>A0A7X0M7R1</accession>
<dbReference type="AlphaFoldDB" id="A0A7X0M7R1"/>
<proteinExistence type="predicted"/>
<gene>
    <name evidence="5" type="ORF">BJ992_002730</name>
</gene>
<dbReference type="SMART" id="SM00382">
    <property type="entry name" value="AAA"/>
    <property type="match status" value="1"/>
</dbReference>
<evidence type="ECO:0000313" key="5">
    <source>
        <dbReference type="EMBL" id="MBB6473299.1"/>
    </source>
</evidence>
<name>A0A7X0M7R1_9ACTN</name>
<protein>
    <submittedName>
        <fullName evidence="5">NitT/TauT family transport system ATP-binding protein</fullName>
    </submittedName>
</protein>
<feature type="domain" description="ABC transporter" evidence="4">
    <location>
        <begin position="13"/>
        <end position="241"/>
    </location>
</feature>
<comment type="caution">
    <text evidence="5">The sequence shown here is derived from an EMBL/GenBank/DDBJ whole genome shotgun (WGS) entry which is preliminary data.</text>
</comment>
<dbReference type="Pfam" id="PF00005">
    <property type="entry name" value="ABC_tran"/>
    <property type="match status" value="1"/>
</dbReference>
<keyword evidence="6" id="KW-1185">Reference proteome</keyword>
<keyword evidence="3 5" id="KW-0067">ATP-binding</keyword>
<evidence type="ECO:0000259" key="4">
    <source>
        <dbReference type="PROSITE" id="PS50893"/>
    </source>
</evidence>
<dbReference type="InterPro" id="IPR003593">
    <property type="entry name" value="AAA+_ATPase"/>
</dbReference>
<organism evidence="5 6">
    <name type="scientific">Sphaerisporangium rubeum</name>
    <dbReference type="NCBI Taxonomy" id="321317"/>
    <lineage>
        <taxon>Bacteria</taxon>
        <taxon>Bacillati</taxon>
        <taxon>Actinomycetota</taxon>
        <taxon>Actinomycetes</taxon>
        <taxon>Streptosporangiales</taxon>
        <taxon>Streptosporangiaceae</taxon>
        <taxon>Sphaerisporangium</taxon>
    </lineage>
</organism>
<dbReference type="InterPro" id="IPR017871">
    <property type="entry name" value="ABC_transporter-like_CS"/>
</dbReference>
<dbReference type="PROSITE" id="PS50893">
    <property type="entry name" value="ABC_TRANSPORTER_2"/>
    <property type="match status" value="1"/>
</dbReference>
<evidence type="ECO:0000256" key="1">
    <source>
        <dbReference type="ARBA" id="ARBA00022448"/>
    </source>
</evidence>
<evidence type="ECO:0000256" key="3">
    <source>
        <dbReference type="ARBA" id="ARBA00022840"/>
    </source>
</evidence>
<dbReference type="EMBL" id="JACHIU010000001">
    <property type="protein sequence ID" value="MBB6473299.1"/>
    <property type="molecule type" value="Genomic_DNA"/>
</dbReference>
<dbReference type="InterPro" id="IPR003439">
    <property type="entry name" value="ABC_transporter-like_ATP-bd"/>
</dbReference>
<dbReference type="CDD" id="cd03293">
    <property type="entry name" value="ABC_NrtD_SsuB_transporters"/>
    <property type="match status" value="1"/>
</dbReference>
<dbReference type="GO" id="GO:0005524">
    <property type="term" value="F:ATP binding"/>
    <property type="evidence" value="ECO:0007669"/>
    <property type="project" value="UniProtKB-KW"/>
</dbReference>
<dbReference type="PROSITE" id="PS00211">
    <property type="entry name" value="ABC_TRANSPORTER_1"/>
    <property type="match status" value="1"/>
</dbReference>
<dbReference type="PANTHER" id="PTHR42788:SF13">
    <property type="entry name" value="ALIPHATIC SULFONATES IMPORT ATP-BINDING PROTEIN SSUB"/>
    <property type="match status" value="1"/>
</dbReference>
<dbReference type="InterPro" id="IPR050166">
    <property type="entry name" value="ABC_transporter_ATP-bind"/>
</dbReference>
<sequence>MTTGATARPGSGIRIQAVDIRFGDFAAVSGADLDIRAGEFVCLLGPSGCGKSTLLNAVAGFVPPAAGQVLVDDTPVGGPDVSRGVVFQSGEALFPWLTVRQNVMFGPRMRGVPKAGQAELAERYLAMVGLAHSADKMPGELSGGMRQRVQLARVLANEPSLVLMDEPFGALDAQTRQVMQVELDRIWRASGKTIVFVTHDIGEALLLADRVVTMTAGPAARIKEIYPVDLPRPRDLTDPACARLYRDLRDDIGAEVARTLRAQGLDDGHMPGTGGPDGG</sequence>
<evidence type="ECO:0000313" key="6">
    <source>
        <dbReference type="Proteomes" id="UP000555564"/>
    </source>
</evidence>